<keyword evidence="2" id="KW-1185">Reference proteome</keyword>
<feature type="non-terminal residue" evidence="1">
    <location>
        <position position="165"/>
    </location>
</feature>
<name>X6LDX2_RETFI</name>
<organism evidence="1 2">
    <name type="scientific">Reticulomyxa filosa</name>
    <dbReference type="NCBI Taxonomy" id="46433"/>
    <lineage>
        <taxon>Eukaryota</taxon>
        <taxon>Sar</taxon>
        <taxon>Rhizaria</taxon>
        <taxon>Retaria</taxon>
        <taxon>Foraminifera</taxon>
        <taxon>Monothalamids</taxon>
        <taxon>Reticulomyxidae</taxon>
        <taxon>Reticulomyxa</taxon>
    </lineage>
</organism>
<reference evidence="1 2" key="1">
    <citation type="journal article" date="2013" name="Curr. Biol.">
        <title>The Genome of the Foraminiferan Reticulomyxa filosa.</title>
        <authorList>
            <person name="Glockner G."/>
            <person name="Hulsmann N."/>
            <person name="Schleicher M."/>
            <person name="Noegel A.A."/>
            <person name="Eichinger L."/>
            <person name="Gallinger C."/>
            <person name="Pawlowski J."/>
            <person name="Sierra R."/>
            <person name="Euteneuer U."/>
            <person name="Pillet L."/>
            <person name="Moustafa A."/>
            <person name="Platzer M."/>
            <person name="Groth M."/>
            <person name="Szafranski K."/>
            <person name="Schliwa M."/>
        </authorList>
    </citation>
    <scope>NUCLEOTIDE SEQUENCE [LARGE SCALE GENOMIC DNA]</scope>
</reference>
<dbReference type="AlphaFoldDB" id="X6LDX2"/>
<evidence type="ECO:0000313" key="1">
    <source>
        <dbReference type="EMBL" id="ETN98909.1"/>
    </source>
</evidence>
<gene>
    <name evidence="1" type="ORF">RFI_38578</name>
</gene>
<dbReference type="Proteomes" id="UP000023152">
    <property type="component" value="Unassembled WGS sequence"/>
</dbReference>
<accession>X6LDX2</accession>
<comment type="caution">
    <text evidence="1">The sequence shown here is derived from an EMBL/GenBank/DDBJ whole genome shotgun (WGS) entry which is preliminary data.</text>
</comment>
<protein>
    <submittedName>
        <fullName evidence="1">Uncharacterized protein</fullName>
    </submittedName>
</protein>
<sequence>MSNQIFQTLKEACYSYHILKNEYKLICEYPSDVQLNEHCVVKLVDNNKNNKDRNQITLLSFGGNKHIKRHTLLMKYVSVWDNISNKFNNYNQWIPFTDDHNHPIIIGMNYYYNYEGVRAVIGGSNNHLLFITCYPKNIHIFDLNRYQFIKHDTLPILDCIGYHCF</sequence>
<dbReference type="EMBL" id="ASPP01045430">
    <property type="protein sequence ID" value="ETN98909.1"/>
    <property type="molecule type" value="Genomic_DNA"/>
</dbReference>
<evidence type="ECO:0000313" key="2">
    <source>
        <dbReference type="Proteomes" id="UP000023152"/>
    </source>
</evidence>
<proteinExistence type="predicted"/>